<evidence type="ECO:0008006" key="3">
    <source>
        <dbReference type="Google" id="ProtNLM"/>
    </source>
</evidence>
<dbReference type="InterPro" id="IPR038146">
    <property type="entry name" value="933W_put_Xis_sf"/>
</dbReference>
<evidence type="ECO:0000313" key="2">
    <source>
        <dbReference type="Proteomes" id="UP000268669"/>
    </source>
</evidence>
<dbReference type="InterPro" id="IPR009634">
    <property type="entry name" value="Put_exci"/>
</dbReference>
<dbReference type="EMBL" id="CP033713">
    <property type="protein sequence ID" value="AYW93620.1"/>
    <property type="molecule type" value="Genomic_DNA"/>
</dbReference>
<name>A0ABM7AMH0_YERPU</name>
<proteinExistence type="predicted"/>
<protein>
    <recommendedName>
        <fullName evidence="3">Excisionase</fullName>
    </recommendedName>
</protein>
<gene>
    <name evidence="1" type="ORF">EGX47_21385</name>
</gene>
<dbReference type="RefSeq" id="WP_050320640.1">
    <property type="nucleotide sequence ID" value="NZ_CP033713.1"/>
</dbReference>
<organism evidence="1 2">
    <name type="scientific">Yersinia pseudotuberculosis</name>
    <dbReference type="NCBI Taxonomy" id="633"/>
    <lineage>
        <taxon>Bacteria</taxon>
        <taxon>Pseudomonadati</taxon>
        <taxon>Pseudomonadota</taxon>
        <taxon>Gammaproteobacteria</taxon>
        <taxon>Enterobacterales</taxon>
        <taxon>Yersiniaceae</taxon>
        <taxon>Yersinia</taxon>
    </lineage>
</organism>
<reference evidence="1" key="1">
    <citation type="submission" date="2018-11" db="EMBL/GenBank/DDBJ databases">
        <title>FDA dAtabase for Regulatory Grade micrObial Sequences (FDA-ARGOS): Supporting development and validation of Infectious Disease Dx tests.</title>
        <authorList>
            <person name="Bliska J."/>
            <person name="Cleland M.-M."/>
            <person name="Tallon L."/>
            <person name="Sadzewicz L."/>
            <person name="Zhao X."/>
            <person name="Vavikolanu K."/>
            <person name="Mehta A."/>
            <person name="Aluvathingal J."/>
            <person name="Nadendla S."/>
            <person name="Yan Y."/>
            <person name="Sichtig H."/>
        </authorList>
    </citation>
    <scope>NUCLEOTIDE SEQUENCE [LARGE SCALE GENOMIC DNA]</scope>
    <source>
        <strain evidence="1">FDAARGOS_581</strain>
    </source>
</reference>
<dbReference type="Gene3D" id="1.10.1660.60">
    <property type="entry name" value="Putative excisionased domain DUF1233"/>
    <property type="match status" value="1"/>
</dbReference>
<sequence length="72" mass="8543">MIKEQIIYSHEWVVEESLTERTGLGARQIERYRQGCWVEGIHFKRVSPTGEKTLRGVLWYNHPAINQFIREA</sequence>
<accession>A0ABM7AMH0</accession>
<dbReference type="Proteomes" id="UP000268669">
    <property type="component" value="Chromosome"/>
</dbReference>
<dbReference type="Pfam" id="PF06806">
    <property type="entry name" value="DUF1233"/>
    <property type="match status" value="1"/>
</dbReference>
<keyword evidence="2" id="KW-1185">Reference proteome</keyword>
<evidence type="ECO:0000313" key="1">
    <source>
        <dbReference type="EMBL" id="AYW93620.1"/>
    </source>
</evidence>